<dbReference type="Proteomes" id="UP000006633">
    <property type="component" value="Chromosome"/>
</dbReference>
<keyword evidence="4" id="KW-1185">Reference proteome</keyword>
<dbReference type="RefSeq" id="WP_013168113.1">
    <property type="nucleotide sequence ID" value="NC_014217.1"/>
</dbReference>
<feature type="region of interest" description="Disordered" evidence="1">
    <location>
        <begin position="35"/>
        <end position="71"/>
    </location>
</feature>
<feature type="chain" id="PRO_5003092233" evidence="2">
    <location>
        <begin position="29"/>
        <end position="98"/>
    </location>
</feature>
<evidence type="ECO:0000313" key="3">
    <source>
        <dbReference type="EMBL" id="ADH90612.1"/>
    </source>
</evidence>
<gene>
    <name evidence="3" type="ordered locus">Snov_3338</name>
</gene>
<dbReference type="STRING" id="639283.Snov_3338"/>
<evidence type="ECO:0000256" key="2">
    <source>
        <dbReference type="SAM" id="SignalP"/>
    </source>
</evidence>
<sequence>MPSRAVTASAALCASCLVLALGAGEAFAQNRAPLGLGQRGNTGNPVLRNPGAYTPTPRRAGPPPTTWSPGMVLPPAARPNTPGCVTAPCNTPPIITRP</sequence>
<proteinExistence type="predicted"/>
<dbReference type="eggNOG" id="ENOG5031PFF">
    <property type="taxonomic scope" value="Bacteria"/>
</dbReference>
<keyword evidence="2" id="KW-0732">Signal</keyword>
<dbReference type="AlphaFoldDB" id="D7A8S8"/>
<dbReference type="KEGG" id="sno:Snov_3338"/>
<dbReference type="HOGENOM" id="CLU_2332273_0_0_5"/>
<evidence type="ECO:0000256" key="1">
    <source>
        <dbReference type="SAM" id="MobiDB-lite"/>
    </source>
</evidence>
<name>D7A8S8_ANCN5</name>
<organism evidence="3 4">
    <name type="scientific">Ancylobacter novellus (strain ATCC 8093 / DSM 506 / JCM 20403 / CCM 1077 / IAM 12100 / NBRC 12443 / NCIMB 10456)</name>
    <name type="common">Starkeya novella</name>
    <dbReference type="NCBI Taxonomy" id="639283"/>
    <lineage>
        <taxon>Bacteria</taxon>
        <taxon>Pseudomonadati</taxon>
        <taxon>Pseudomonadota</taxon>
        <taxon>Alphaproteobacteria</taxon>
        <taxon>Hyphomicrobiales</taxon>
        <taxon>Xanthobacteraceae</taxon>
        <taxon>Ancylobacter</taxon>
    </lineage>
</organism>
<evidence type="ECO:0000313" key="4">
    <source>
        <dbReference type="Proteomes" id="UP000006633"/>
    </source>
</evidence>
<accession>D7A8S8</accession>
<dbReference type="EMBL" id="CP002026">
    <property type="protein sequence ID" value="ADH90612.1"/>
    <property type="molecule type" value="Genomic_DNA"/>
</dbReference>
<feature type="signal peptide" evidence="2">
    <location>
        <begin position="1"/>
        <end position="28"/>
    </location>
</feature>
<protein>
    <submittedName>
        <fullName evidence="3">Uncharacterized protein</fullName>
    </submittedName>
</protein>
<reference evidence="3 4" key="1">
    <citation type="journal article" date="2012" name="Stand. Genomic Sci.">
        <title>Complete genome sequence of the facultatively chemolithoautotrophic and methylotrophic alpha Proteobacterium Starkeya novella type strain (ATCC 8093(T)).</title>
        <authorList>
            <person name="Kappler U."/>
            <person name="Davenport K."/>
            <person name="Beatson S."/>
            <person name="Lucas S."/>
            <person name="Lapidus A."/>
            <person name="Copeland A."/>
            <person name="Berry K.W."/>
            <person name="Glavina Del Rio T."/>
            <person name="Hammon N."/>
            <person name="Dalin E."/>
            <person name="Tice H."/>
            <person name="Pitluck S."/>
            <person name="Richardson P."/>
            <person name="Bruce D."/>
            <person name="Goodwin L.A."/>
            <person name="Han C."/>
            <person name="Tapia R."/>
            <person name="Detter J.C."/>
            <person name="Chang Y.J."/>
            <person name="Jeffries C.D."/>
            <person name="Land M."/>
            <person name="Hauser L."/>
            <person name="Kyrpides N.C."/>
            <person name="Goker M."/>
            <person name="Ivanova N."/>
            <person name="Klenk H.P."/>
            <person name="Woyke T."/>
        </authorList>
    </citation>
    <scope>NUCLEOTIDE SEQUENCE [LARGE SCALE GENOMIC DNA]</scope>
    <source>
        <strain evidence="4">ATCC 8093 / DSM 506 / JCM 20403 / CCM 1077 / IAM 12100 / NBRC 12443 / NCIMB 10456</strain>
    </source>
</reference>